<dbReference type="RefSeq" id="WP_167359485.1">
    <property type="nucleotide sequence ID" value="NZ_JBFADZ010000016.1"/>
</dbReference>
<sequence length="57" mass="6132">MPRPPAEPTPVRSLAELNAEIRALVDCGLGSLEARQKYERLLVEWGSAVQDGVAEAA</sequence>
<reference evidence="2" key="1">
    <citation type="journal article" date="2019" name="Int. J. Syst. Evol. Microbiol.">
        <title>The Global Catalogue of Microorganisms (GCM) 10K type strain sequencing project: providing services to taxonomists for standard genome sequencing and annotation.</title>
        <authorList>
            <consortium name="The Broad Institute Genomics Platform"/>
            <consortium name="The Broad Institute Genome Sequencing Center for Infectious Disease"/>
            <person name="Wu L."/>
            <person name="Ma J."/>
        </authorList>
    </citation>
    <scope>NUCLEOTIDE SEQUENCE [LARGE SCALE GENOMIC DNA]</scope>
    <source>
        <strain evidence="2">CGMCC 4.1721</strain>
    </source>
</reference>
<proteinExistence type="predicted"/>
<name>A0ABW0B9L7_9ACTN</name>
<dbReference type="EMBL" id="JBHSKI010000012">
    <property type="protein sequence ID" value="MFC5173856.1"/>
    <property type="molecule type" value="Genomic_DNA"/>
</dbReference>
<evidence type="ECO:0000313" key="2">
    <source>
        <dbReference type="Proteomes" id="UP001596208"/>
    </source>
</evidence>
<dbReference type="Proteomes" id="UP001596208">
    <property type="component" value="Unassembled WGS sequence"/>
</dbReference>
<comment type="caution">
    <text evidence="1">The sequence shown here is derived from an EMBL/GenBank/DDBJ whole genome shotgun (WGS) entry which is preliminary data.</text>
</comment>
<keyword evidence="2" id="KW-1185">Reference proteome</keyword>
<gene>
    <name evidence="1" type="ORF">ACFPRK_25145</name>
</gene>
<protein>
    <submittedName>
        <fullName evidence="1">Uncharacterized protein</fullName>
    </submittedName>
</protein>
<evidence type="ECO:0000313" key="1">
    <source>
        <dbReference type="EMBL" id="MFC5173856.1"/>
    </source>
</evidence>
<organism evidence="1 2">
    <name type="scientific">Streptomyces mutomycini</name>
    <dbReference type="NCBI Taxonomy" id="284036"/>
    <lineage>
        <taxon>Bacteria</taxon>
        <taxon>Bacillati</taxon>
        <taxon>Actinomycetota</taxon>
        <taxon>Actinomycetes</taxon>
        <taxon>Kitasatosporales</taxon>
        <taxon>Streptomycetaceae</taxon>
        <taxon>Streptomyces</taxon>
    </lineage>
</organism>
<accession>A0ABW0B9L7</accession>